<evidence type="ECO:0000256" key="1">
    <source>
        <dbReference type="ARBA" id="ARBA00004196"/>
    </source>
</evidence>
<name>A0ABU1AYS0_9BACT</name>
<evidence type="ECO:0000313" key="5">
    <source>
        <dbReference type="Proteomes" id="UP001225316"/>
    </source>
</evidence>
<keyword evidence="5" id="KW-1185">Reference proteome</keyword>
<protein>
    <submittedName>
        <fullName evidence="4">Substrate-binding domain-containing protein</fullName>
    </submittedName>
</protein>
<evidence type="ECO:0000259" key="3">
    <source>
        <dbReference type="Pfam" id="PF13407"/>
    </source>
</evidence>
<dbReference type="InterPro" id="IPR025997">
    <property type="entry name" value="SBP_2_dom"/>
</dbReference>
<feature type="domain" description="Periplasmic binding protein" evidence="3">
    <location>
        <begin position="30"/>
        <end position="284"/>
    </location>
</feature>
<dbReference type="Proteomes" id="UP001225316">
    <property type="component" value="Unassembled WGS sequence"/>
</dbReference>
<dbReference type="PANTHER" id="PTHR30036:SF7">
    <property type="entry name" value="ABC TRANSPORTER PERIPLASMIC-BINDING PROTEIN YPHF"/>
    <property type="match status" value="1"/>
</dbReference>
<dbReference type="InterPro" id="IPR028082">
    <property type="entry name" value="Peripla_BP_I"/>
</dbReference>
<dbReference type="Pfam" id="PF13407">
    <property type="entry name" value="Peripla_BP_4"/>
    <property type="match status" value="1"/>
</dbReference>
<evidence type="ECO:0000256" key="2">
    <source>
        <dbReference type="ARBA" id="ARBA00007639"/>
    </source>
</evidence>
<organism evidence="4 5">
    <name type="scientific">Thalassobacterium maritimum</name>
    <dbReference type="NCBI Taxonomy" id="3041265"/>
    <lineage>
        <taxon>Bacteria</taxon>
        <taxon>Pseudomonadati</taxon>
        <taxon>Verrucomicrobiota</taxon>
        <taxon>Opitutia</taxon>
        <taxon>Puniceicoccales</taxon>
        <taxon>Coraliomargaritaceae</taxon>
        <taxon>Thalassobacterium</taxon>
    </lineage>
</organism>
<sequence>MLQRLSILALALWGTALSAQNRELLGEYKIGIIGRDQEDAIYQAAHEGAQAATLELSRKYSIDVELVILTPNQAQGGSQVTSLAELFIEDADGLIISPQDSETVRASIEFALEQGEELVYFETQLPEIPVLASVLADEVEAGRMAGREILKKLPTKGRVAILTSDDPSPELQQRMQGLREVLSYRRIESTITTAPDYQSAIAAIVAAEEADRNDLIKGWVFLEDWPLLGMPALPWKPHELPVVAIQSSPSAFMYVDQGYLDALVVHPYYQWGVQSVTTMIEKLHNGQSPEKPIMRTTPRIVDWRNVEAYRNNWKQWLK</sequence>
<accession>A0ABU1AYS0</accession>
<dbReference type="Gene3D" id="3.40.50.2300">
    <property type="match status" value="2"/>
</dbReference>
<dbReference type="PANTHER" id="PTHR30036">
    <property type="entry name" value="D-XYLOSE-BINDING PERIPLASMIC PROTEIN"/>
    <property type="match status" value="1"/>
</dbReference>
<evidence type="ECO:0000313" key="4">
    <source>
        <dbReference type="EMBL" id="MDQ8209291.1"/>
    </source>
</evidence>
<reference evidence="4 5" key="1">
    <citation type="submission" date="2023-04" db="EMBL/GenBank/DDBJ databases">
        <title>A novel bacteria isolated from coastal sediment.</title>
        <authorList>
            <person name="Liu X.-J."/>
            <person name="Du Z.-J."/>
        </authorList>
    </citation>
    <scope>NUCLEOTIDE SEQUENCE [LARGE SCALE GENOMIC DNA]</scope>
    <source>
        <strain evidence="4 5">SDUM461003</strain>
    </source>
</reference>
<comment type="caution">
    <text evidence="4">The sequence shown here is derived from an EMBL/GenBank/DDBJ whole genome shotgun (WGS) entry which is preliminary data.</text>
</comment>
<dbReference type="RefSeq" id="WP_308952183.1">
    <property type="nucleotide sequence ID" value="NZ_JARXHW010000060.1"/>
</dbReference>
<dbReference type="InterPro" id="IPR050555">
    <property type="entry name" value="Bact_Solute-Bind_Prot2"/>
</dbReference>
<dbReference type="SUPFAM" id="SSF53822">
    <property type="entry name" value="Periplasmic binding protein-like I"/>
    <property type="match status" value="1"/>
</dbReference>
<comment type="similarity">
    <text evidence="2">Belongs to the bacterial solute-binding protein 2 family.</text>
</comment>
<gene>
    <name evidence="4" type="ORF">QEH52_17320</name>
</gene>
<dbReference type="EMBL" id="JARXHW010000060">
    <property type="protein sequence ID" value="MDQ8209291.1"/>
    <property type="molecule type" value="Genomic_DNA"/>
</dbReference>
<proteinExistence type="inferred from homology"/>
<comment type="subcellular location">
    <subcellularLocation>
        <location evidence="1">Cell envelope</location>
    </subcellularLocation>
</comment>